<evidence type="ECO:0000313" key="8">
    <source>
        <dbReference type="EMBL" id="CAE7225378.1"/>
    </source>
</evidence>
<evidence type="ECO:0000256" key="5">
    <source>
        <dbReference type="SAM" id="MobiDB-lite"/>
    </source>
</evidence>
<evidence type="ECO:0000256" key="1">
    <source>
        <dbReference type="ARBA" id="ARBA00004141"/>
    </source>
</evidence>
<feature type="domain" description="Ion transport" evidence="7">
    <location>
        <begin position="136"/>
        <end position="380"/>
    </location>
</feature>
<keyword evidence="2 6" id="KW-0812">Transmembrane</keyword>
<sequence>MLPATASIELAGPVGNNAQSRTTISDVSEVRTKCWTRFVQAAEEAPSPTEQSEDERRKPRVSKFSHATAHTTDTNGVKRKRSFRPIFHTFTQADLALKQRAADVDSKRTRRLFQARSSSEGILEERQNCLGRLTSHPVFDTFFAFLVVSNTIFIGIEVQETLSHPGERPTVFYVVQYVYTGLFTLELLLRVAAEGLRFFCAEDWAWGWLDLIVVVSSLTEVAFDILESQGVTNMTGLRAFRVIRITRFLKTLRLVRVFRFVMALRTLITSIMYTLRSLFWALVLLALIIYVFSVLLAQAVSEHRLSGTSSLPVETTDAATKYFSTLPRTMLTLFMAISGGVSWEEVAAPLEAISMVWLFVFLFYVAFTYFAVLNVLTGVFCQSAIESAQNDHANVVQSMLANKEAHVEKIRALFSKLGAERDGIITYSMFEQGISSQAVVEYFETL</sequence>
<dbReference type="InterPro" id="IPR027359">
    <property type="entry name" value="Volt_channel_dom_sf"/>
</dbReference>
<dbReference type="PANTHER" id="PTHR10037:SF62">
    <property type="entry name" value="SODIUM CHANNEL PROTEIN 60E"/>
    <property type="match status" value="1"/>
</dbReference>
<comment type="subcellular location">
    <subcellularLocation>
        <location evidence="1">Membrane</location>
        <topology evidence="1">Multi-pass membrane protein</topology>
    </subcellularLocation>
</comment>
<dbReference type="Proteomes" id="UP000604046">
    <property type="component" value="Unassembled WGS sequence"/>
</dbReference>
<evidence type="ECO:0000256" key="6">
    <source>
        <dbReference type="SAM" id="Phobius"/>
    </source>
</evidence>
<evidence type="ECO:0000313" key="9">
    <source>
        <dbReference type="Proteomes" id="UP000604046"/>
    </source>
</evidence>
<dbReference type="GO" id="GO:0001518">
    <property type="term" value="C:voltage-gated sodium channel complex"/>
    <property type="evidence" value="ECO:0007669"/>
    <property type="project" value="TreeGrafter"/>
</dbReference>
<feature type="transmembrane region" description="Helical" evidence="6">
    <location>
        <begin position="170"/>
        <end position="189"/>
    </location>
</feature>
<dbReference type="GO" id="GO:0005248">
    <property type="term" value="F:voltage-gated sodium channel activity"/>
    <property type="evidence" value="ECO:0007669"/>
    <property type="project" value="TreeGrafter"/>
</dbReference>
<dbReference type="Gene3D" id="1.20.120.350">
    <property type="entry name" value="Voltage-gated potassium channels. Chain C"/>
    <property type="match status" value="1"/>
</dbReference>
<keyword evidence="9" id="KW-1185">Reference proteome</keyword>
<evidence type="ECO:0000256" key="2">
    <source>
        <dbReference type="ARBA" id="ARBA00022692"/>
    </source>
</evidence>
<dbReference type="Gene3D" id="1.10.287.70">
    <property type="match status" value="1"/>
</dbReference>
<keyword evidence="4 6" id="KW-0472">Membrane</keyword>
<feature type="region of interest" description="Disordered" evidence="5">
    <location>
        <begin position="41"/>
        <end position="76"/>
    </location>
</feature>
<dbReference type="PANTHER" id="PTHR10037">
    <property type="entry name" value="VOLTAGE-GATED CATION CHANNEL CALCIUM AND SODIUM"/>
    <property type="match status" value="1"/>
</dbReference>
<evidence type="ECO:0000256" key="3">
    <source>
        <dbReference type="ARBA" id="ARBA00022989"/>
    </source>
</evidence>
<keyword evidence="3 6" id="KW-1133">Transmembrane helix</keyword>
<dbReference type="InterPro" id="IPR005821">
    <property type="entry name" value="Ion_trans_dom"/>
</dbReference>
<name>A0A812KDQ6_9DINO</name>
<evidence type="ECO:0000256" key="4">
    <source>
        <dbReference type="ARBA" id="ARBA00023136"/>
    </source>
</evidence>
<proteinExistence type="predicted"/>
<feature type="transmembrane region" description="Helical" evidence="6">
    <location>
        <begin position="355"/>
        <end position="376"/>
    </location>
</feature>
<reference evidence="8" key="1">
    <citation type="submission" date="2021-02" db="EMBL/GenBank/DDBJ databases">
        <authorList>
            <person name="Dougan E. K."/>
            <person name="Rhodes N."/>
            <person name="Thang M."/>
            <person name="Chan C."/>
        </authorList>
    </citation>
    <scope>NUCLEOTIDE SEQUENCE</scope>
</reference>
<dbReference type="OrthoDB" id="2984333at2759"/>
<dbReference type="SUPFAM" id="SSF81324">
    <property type="entry name" value="Voltage-gated potassium channels"/>
    <property type="match status" value="1"/>
</dbReference>
<feature type="transmembrane region" description="Helical" evidence="6">
    <location>
        <begin position="138"/>
        <end position="158"/>
    </location>
</feature>
<accession>A0A812KDQ6</accession>
<dbReference type="EMBL" id="CAJNDS010000648">
    <property type="protein sequence ID" value="CAE7225378.1"/>
    <property type="molecule type" value="Genomic_DNA"/>
</dbReference>
<feature type="non-terminal residue" evidence="8">
    <location>
        <position position="446"/>
    </location>
</feature>
<gene>
    <name evidence="8" type="primary">Scn11a</name>
    <name evidence="8" type="ORF">SNAT2548_LOCUS8678</name>
</gene>
<dbReference type="AlphaFoldDB" id="A0A812KDQ6"/>
<dbReference type="InterPro" id="IPR043203">
    <property type="entry name" value="VGCC_Ca_Na"/>
</dbReference>
<protein>
    <submittedName>
        <fullName evidence="8">Scn11a protein</fullName>
    </submittedName>
</protein>
<dbReference type="Pfam" id="PF00520">
    <property type="entry name" value="Ion_trans"/>
    <property type="match status" value="1"/>
</dbReference>
<feature type="transmembrane region" description="Helical" evidence="6">
    <location>
        <begin position="279"/>
        <end position="301"/>
    </location>
</feature>
<evidence type="ECO:0000259" key="7">
    <source>
        <dbReference type="Pfam" id="PF00520"/>
    </source>
</evidence>
<comment type="caution">
    <text evidence="8">The sequence shown here is derived from an EMBL/GenBank/DDBJ whole genome shotgun (WGS) entry which is preliminary data.</text>
</comment>
<organism evidence="8 9">
    <name type="scientific">Symbiodinium natans</name>
    <dbReference type="NCBI Taxonomy" id="878477"/>
    <lineage>
        <taxon>Eukaryota</taxon>
        <taxon>Sar</taxon>
        <taxon>Alveolata</taxon>
        <taxon>Dinophyceae</taxon>
        <taxon>Suessiales</taxon>
        <taxon>Symbiodiniaceae</taxon>
        <taxon>Symbiodinium</taxon>
    </lineage>
</organism>